<evidence type="ECO:0000313" key="1">
    <source>
        <dbReference type="EMBL" id="GLK88836.1"/>
    </source>
</evidence>
<name>A0A9W6K5W1_9PSED</name>
<dbReference type="EMBL" id="BSFN01000004">
    <property type="protein sequence ID" value="GLK88836.1"/>
    <property type="molecule type" value="Genomic_DNA"/>
</dbReference>
<reference evidence="1" key="1">
    <citation type="journal article" date="2014" name="Int. J. Syst. Evol. Microbiol.">
        <title>Complete genome sequence of Corynebacterium casei LMG S-19264T (=DSM 44701T), isolated from a smear-ripened cheese.</title>
        <authorList>
            <consortium name="US DOE Joint Genome Institute (JGI-PGF)"/>
            <person name="Walter F."/>
            <person name="Albersmeier A."/>
            <person name="Kalinowski J."/>
            <person name="Ruckert C."/>
        </authorList>
    </citation>
    <scope>NUCLEOTIDE SEQUENCE</scope>
    <source>
        <strain evidence="1">VKM B-2935</strain>
    </source>
</reference>
<proteinExistence type="predicted"/>
<comment type="caution">
    <text evidence="1">The sequence shown here is derived from an EMBL/GenBank/DDBJ whole genome shotgun (WGS) entry which is preliminary data.</text>
</comment>
<gene>
    <name evidence="1" type="ORF">GCM10017655_18980</name>
</gene>
<dbReference type="Proteomes" id="UP001143328">
    <property type="component" value="Unassembled WGS sequence"/>
</dbReference>
<reference evidence="1" key="2">
    <citation type="submission" date="2023-01" db="EMBL/GenBank/DDBJ databases">
        <authorList>
            <person name="Sun Q."/>
            <person name="Evtushenko L."/>
        </authorList>
    </citation>
    <scope>NUCLEOTIDE SEQUENCE</scope>
    <source>
        <strain evidence="1">VKM B-2935</strain>
    </source>
</reference>
<evidence type="ECO:0000313" key="2">
    <source>
        <dbReference type="Proteomes" id="UP001143328"/>
    </source>
</evidence>
<dbReference type="RefSeq" id="WP_271195047.1">
    <property type="nucleotide sequence ID" value="NZ_BSFN01000004.1"/>
</dbReference>
<protein>
    <submittedName>
        <fullName evidence="1">Uncharacterized protein</fullName>
    </submittedName>
</protein>
<dbReference type="AlphaFoldDB" id="A0A9W6K5W1"/>
<organism evidence="1 2">
    <name type="scientific">Pseudomonas turukhanskensis</name>
    <dbReference type="NCBI Taxonomy" id="1806536"/>
    <lineage>
        <taxon>Bacteria</taxon>
        <taxon>Pseudomonadati</taxon>
        <taxon>Pseudomonadota</taxon>
        <taxon>Gammaproteobacteria</taxon>
        <taxon>Pseudomonadales</taxon>
        <taxon>Pseudomonadaceae</taxon>
        <taxon>Pseudomonas</taxon>
    </lineage>
</organism>
<keyword evidence="2" id="KW-1185">Reference proteome</keyword>
<accession>A0A9W6K5W1</accession>
<sequence length="146" mass="16249">MKIRAVVALVLFTAIGAFVLGTRMGATGHVQADAKFIASLTTTKLKDLESGNLERLREALEFDRDLALIRHGEGENGLSIYLWPEMVAGEYKAIGQRGLARAATYRKEHPTKWAEPETLDSLDSDTRRGLEENARMLERVTAEYAQ</sequence>